<dbReference type="InterPro" id="IPR001173">
    <property type="entry name" value="Glyco_trans_2-like"/>
</dbReference>
<evidence type="ECO:0000259" key="1">
    <source>
        <dbReference type="Pfam" id="PF00535"/>
    </source>
</evidence>
<feature type="domain" description="Glycosyltransferase 2-like" evidence="1">
    <location>
        <begin position="7"/>
        <end position="172"/>
    </location>
</feature>
<dbReference type="InterPro" id="IPR050256">
    <property type="entry name" value="Glycosyltransferase_2"/>
</dbReference>
<dbReference type="PANTHER" id="PTHR48090">
    <property type="entry name" value="UNDECAPRENYL-PHOSPHATE 4-DEOXY-4-FORMAMIDO-L-ARABINOSE TRANSFERASE-RELATED"/>
    <property type="match status" value="1"/>
</dbReference>
<organism evidence="2 3">
    <name type="scientific">Gimesia maris</name>
    <dbReference type="NCBI Taxonomy" id="122"/>
    <lineage>
        <taxon>Bacteria</taxon>
        <taxon>Pseudomonadati</taxon>
        <taxon>Planctomycetota</taxon>
        <taxon>Planctomycetia</taxon>
        <taxon>Planctomycetales</taxon>
        <taxon>Planctomycetaceae</taxon>
        <taxon>Gimesia</taxon>
    </lineage>
</organism>
<dbReference type="RefSeq" id="WP_002648521.1">
    <property type="nucleotide sequence ID" value="NZ_CP042910.1"/>
</dbReference>
<reference evidence="2 3" key="1">
    <citation type="submission" date="2019-08" db="EMBL/GenBank/DDBJ databases">
        <title>Deep-cultivation of Planctomycetes and their phenomic and genomic characterization uncovers novel biology.</title>
        <authorList>
            <person name="Wiegand S."/>
            <person name="Jogler M."/>
            <person name="Boedeker C."/>
            <person name="Pinto D."/>
            <person name="Vollmers J."/>
            <person name="Rivas-Marin E."/>
            <person name="Kohn T."/>
            <person name="Peeters S.H."/>
            <person name="Heuer A."/>
            <person name="Rast P."/>
            <person name="Oberbeckmann S."/>
            <person name="Bunk B."/>
            <person name="Jeske O."/>
            <person name="Meyerdierks A."/>
            <person name="Storesund J.E."/>
            <person name="Kallscheuer N."/>
            <person name="Luecker S."/>
            <person name="Lage O.M."/>
            <person name="Pohl T."/>
            <person name="Merkel B.J."/>
            <person name="Hornburger P."/>
            <person name="Mueller R.-W."/>
            <person name="Bruemmer F."/>
            <person name="Labrenz M."/>
            <person name="Spormann A.M."/>
            <person name="Op den Camp H."/>
            <person name="Overmann J."/>
            <person name="Amann R."/>
            <person name="Jetten M.S.M."/>
            <person name="Mascher T."/>
            <person name="Medema M.H."/>
            <person name="Devos D.P."/>
            <person name="Kaster A.-K."/>
            <person name="Ovreas L."/>
            <person name="Rohde M."/>
            <person name="Galperin M.Y."/>
            <person name="Jogler C."/>
        </authorList>
    </citation>
    <scope>NUCLEOTIDE SEQUENCE [LARGE SCALE GENOMIC DNA]</scope>
    <source>
        <strain evidence="2 3">DSM 8797</strain>
    </source>
</reference>
<gene>
    <name evidence="2" type="ORF">GmarT_27040</name>
</gene>
<proteinExistence type="predicted"/>
<protein>
    <submittedName>
        <fullName evidence="2">Undecaprenyl-phosphate mannosyltransferase</fullName>
        <ecNumber evidence="2">2.4.1.54</ecNumber>
    </submittedName>
</protein>
<accession>A0ABX5YMK1</accession>
<name>A0ABX5YMK1_9PLAN</name>
<keyword evidence="2" id="KW-0328">Glycosyltransferase</keyword>
<dbReference type="SUPFAM" id="SSF53448">
    <property type="entry name" value="Nucleotide-diphospho-sugar transferases"/>
    <property type="match status" value="1"/>
</dbReference>
<keyword evidence="3" id="KW-1185">Reference proteome</keyword>
<dbReference type="GeneID" id="98647257"/>
<dbReference type="Pfam" id="PF00535">
    <property type="entry name" value="Glycos_transf_2"/>
    <property type="match status" value="1"/>
</dbReference>
<evidence type="ECO:0000313" key="2">
    <source>
        <dbReference type="EMBL" id="QEG16835.1"/>
    </source>
</evidence>
<dbReference type="Proteomes" id="UP000322887">
    <property type="component" value="Chromosome"/>
</dbReference>
<keyword evidence="2" id="KW-0808">Transferase</keyword>
<dbReference type="GO" id="GO:0047267">
    <property type="term" value="F:undecaprenyl-phosphate mannosyltransferase activity"/>
    <property type="evidence" value="ECO:0007669"/>
    <property type="project" value="UniProtKB-EC"/>
</dbReference>
<dbReference type="PANTHER" id="PTHR48090:SF7">
    <property type="entry name" value="RFBJ PROTEIN"/>
    <property type="match status" value="1"/>
</dbReference>
<dbReference type="EC" id="2.4.1.54" evidence="2"/>
<dbReference type="EMBL" id="CP042910">
    <property type="protein sequence ID" value="QEG16835.1"/>
    <property type="molecule type" value="Genomic_DNA"/>
</dbReference>
<dbReference type="CDD" id="cd04179">
    <property type="entry name" value="DPM_DPG-synthase_like"/>
    <property type="match status" value="1"/>
</dbReference>
<dbReference type="InterPro" id="IPR029044">
    <property type="entry name" value="Nucleotide-diphossugar_trans"/>
</dbReference>
<dbReference type="Gene3D" id="3.90.550.10">
    <property type="entry name" value="Spore Coat Polysaccharide Biosynthesis Protein SpsA, Chain A"/>
    <property type="match status" value="1"/>
</dbReference>
<evidence type="ECO:0000313" key="3">
    <source>
        <dbReference type="Proteomes" id="UP000322887"/>
    </source>
</evidence>
<sequence length="258" mass="28681">MNRKALIALPVFNEERHVVDVLTEVKKYAEAILVVNDGSSDGTAEILNTVAGITVITHPENQGYGAALKSAFDYAVEHQDDYDVLVTIDCDGQHEPGLLPGLVQQMRDRFDKDPIDILSGSRYLKSFNGDSIPPEDRRQINVAVTNRINEQLGFDITDAFCGLKAYRVEALSQFNVTDLGYAMPLQLWVQAAAHAMKIVEFAVPLVYLEEERSFGGSLDDAIKRKAYYDEVLDREMQAAGMTCCASENCNDRTDSYSE</sequence>